<feature type="region of interest" description="Disordered" evidence="1">
    <location>
        <begin position="246"/>
        <end position="272"/>
    </location>
</feature>
<feature type="compositionally biased region" description="Polar residues" evidence="1">
    <location>
        <begin position="257"/>
        <end position="272"/>
    </location>
</feature>
<reference evidence="2 3" key="1">
    <citation type="submission" date="2018-02" db="EMBL/GenBank/DDBJ databases">
        <title>The genomes of Aspergillus section Nigri reveals drivers in fungal speciation.</title>
        <authorList>
            <consortium name="DOE Joint Genome Institute"/>
            <person name="Vesth T.C."/>
            <person name="Nybo J."/>
            <person name="Theobald S."/>
            <person name="Brandl J."/>
            <person name="Frisvad J.C."/>
            <person name="Nielsen K.F."/>
            <person name="Lyhne E.K."/>
            <person name="Kogle M.E."/>
            <person name="Kuo A."/>
            <person name="Riley R."/>
            <person name="Clum A."/>
            <person name="Nolan M."/>
            <person name="Lipzen A."/>
            <person name="Salamov A."/>
            <person name="Henrissat B."/>
            <person name="Wiebenga A."/>
            <person name="De vries R.P."/>
            <person name="Grigoriev I.V."/>
            <person name="Mortensen U.H."/>
            <person name="Andersen M.R."/>
            <person name="Baker S.E."/>
        </authorList>
    </citation>
    <scope>NUCLEOTIDE SEQUENCE [LARGE SCALE GENOMIC DNA]</scope>
    <source>
        <strain evidence="2 3">CBS 114.80</strain>
    </source>
</reference>
<organism evidence="2 3">
    <name type="scientific">Aspergillus indologenus CBS 114.80</name>
    <dbReference type="NCBI Taxonomy" id="1450541"/>
    <lineage>
        <taxon>Eukaryota</taxon>
        <taxon>Fungi</taxon>
        <taxon>Dikarya</taxon>
        <taxon>Ascomycota</taxon>
        <taxon>Pezizomycotina</taxon>
        <taxon>Eurotiomycetes</taxon>
        <taxon>Eurotiomycetidae</taxon>
        <taxon>Eurotiales</taxon>
        <taxon>Aspergillaceae</taxon>
        <taxon>Aspergillus</taxon>
        <taxon>Aspergillus subgen. Circumdati</taxon>
    </lineage>
</organism>
<name>A0A2V5I7L7_9EURO</name>
<dbReference type="Proteomes" id="UP000248817">
    <property type="component" value="Unassembled WGS sequence"/>
</dbReference>
<feature type="region of interest" description="Disordered" evidence="1">
    <location>
        <begin position="95"/>
        <end position="123"/>
    </location>
</feature>
<feature type="compositionally biased region" description="Polar residues" evidence="1">
    <location>
        <begin position="105"/>
        <end position="123"/>
    </location>
</feature>
<evidence type="ECO:0000313" key="2">
    <source>
        <dbReference type="EMBL" id="PYI32768.1"/>
    </source>
</evidence>
<protein>
    <submittedName>
        <fullName evidence="2">Uncharacterized protein</fullName>
    </submittedName>
</protein>
<evidence type="ECO:0000256" key="1">
    <source>
        <dbReference type="SAM" id="MobiDB-lite"/>
    </source>
</evidence>
<proteinExistence type="predicted"/>
<evidence type="ECO:0000313" key="3">
    <source>
        <dbReference type="Proteomes" id="UP000248817"/>
    </source>
</evidence>
<keyword evidence="3" id="KW-1185">Reference proteome</keyword>
<sequence>MPLMMKAPRNSSLTASNVSQMNMDHPDIGILASGSSRSILARPKYSTHVSSQAQIAAVAVASGPESLPSDPMPLVPHVHIPSQVQSFQMSMLGSSASLGEESTDSDSLTQHGPGISHSSMHTSSKQAFRLSLHIQDGSMPRSPAISQTNITGRTSFNYSRENGSTLDTTSPVSRSSLDFVFRSKTRSSMDPLARAATVQAARQAFEEKEAAKTWRIEAQQMKAEKKQTRQKERHRSTRIDHVDVEITNNEKPAPDTLQPSDSPGSHPTGWKSQSKNTWVLFLTWLRTRVFKLRRRIKRII</sequence>
<dbReference type="EMBL" id="KZ825489">
    <property type="protein sequence ID" value="PYI32768.1"/>
    <property type="molecule type" value="Genomic_DNA"/>
</dbReference>
<dbReference type="AlphaFoldDB" id="A0A2V5I7L7"/>
<gene>
    <name evidence="2" type="ORF">BP00DRAFT_141396</name>
</gene>
<accession>A0A2V5I7L7</accession>